<dbReference type="InterPro" id="IPR036940">
    <property type="entry name" value="PI3/4_kinase_cat_sf"/>
</dbReference>
<dbReference type="PROSITE" id="PS50290">
    <property type="entry name" value="PI3_4_KINASE_3"/>
    <property type="match status" value="1"/>
</dbReference>
<dbReference type="Proteomes" id="UP000310685">
    <property type="component" value="Unassembled WGS sequence"/>
</dbReference>
<dbReference type="InterPro" id="IPR016024">
    <property type="entry name" value="ARM-type_fold"/>
</dbReference>
<protein>
    <recommendedName>
        <fullName evidence="7">Phosphatidylinositol 3-kinase VPS34</fullName>
        <ecNumber evidence="7">2.7.1.137</ecNumber>
    </recommendedName>
</protein>
<gene>
    <name evidence="10" type="ORF">E3Q22_00116</name>
</gene>
<dbReference type="Gene3D" id="1.25.40.70">
    <property type="entry name" value="Phosphatidylinositol 3-kinase, accessory domain (PIK)"/>
    <property type="match status" value="1"/>
</dbReference>
<dbReference type="Pfam" id="PF00454">
    <property type="entry name" value="PI3_PI4_kinase"/>
    <property type="match status" value="1"/>
</dbReference>
<dbReference type="Gene3D" id="1.10.1070.11">
    <property type="entry name" value="Phosphatidylinositol 3-/4-kinase, catalytic domain"/>
    <property type="match status" value="1"/>
</dbReference>
<feature type="domain" description="PIK helical" evidence="9">
    <location>
        <begin position="199"/>
        <end position="387"/>
    </location>
</feature>
<dbReference type="SMART" id="SM00146">
    <property type="entry name" value="PI3Kc"/>
    <property type="match status" value="1"/>
</dbReference>
<evidence type="ECO:0000256" key="7">
    <source>
        <dbReference type="PIRNR" id="PIRNR000587"/>
    </source>
</evidence>
<dbReference type="PIRSF" id="PIRSF000587">
    <property type="entry name" value="PI3K_Vps34"/>
    <property type="match status" value="1"/>
</dbReference>
<dbReference type="SUPFAM" id="SSF56112">
    <property type="entry name" value="Protein kinase-like (PK-like)"/>
    <property type="match status" value="1"/>
</dbReference>
<evidence type="ECO:0000313" key="10">
    <source>
        <dbReference type="EMBL" id="TIB82718.1"/>
    </source>
</evidence>
<dbReference type="InterPro" id="IPR057756">
    <property type="entry name" value="PI3-kinase_type3/VPS34_cat"/>
</dbReference>
<name>A0A4T0MIJ9_9BASI</name>
<dbReference type="GO" id="GO:0006897">
    <property type="term" value="P:endocytosis"/>
    <property type="evidence" value="ECO:0007669"/>
    <property type="project" value="TreeGrafter"/>
</dbReference>
<dbReference type="GO" id="GO:0005524">
    <property type="term" value="F:ATP binding"/>
    <property type="evidence" value="ECO:0007669"/>
    <property type="project" value="UniProtKB-UniRule"/>
</dbReference>
<dbReference type="AlphaFoldDB" id="A0A4T0MIJ9"/>
<keyword evidence="3 7" id="KW-0547">Nucleotide-binding</keyword>
<dbReference type="CDD" id="cd00896">
    <property type="entry name" value="PI3Kc_III"/>
    <property type="match status" value="1"/>
</dbReference>
<dbReference type="InterPro" id="IPR018936">
    <property type="entry name" value="PI3/4_kinase_CS"/>
</dbReference>
<dbReference type="GO" id="GO:0034272">
    <property type="term" value="C:phosphatidylinositol 3-kinase complex, class III, type II"/>
    <property type="evidence" value="ECO:0007669"/>
    <property type="project" value="TreeGrafter"/>
</dbReference>
<dbReference type="Gene3D" id="3.30.1010.10">
    <property type="entry name" value="Phosphatidylinositol 3-kinase Catalytic Subunit, Chain A, domain 4"/>
    <property type="match status" value="1"/>
</dbReference>
<dbReference type="GO" id="GO:0000407">
    <property type="term" value="C:phagophore assembly site"/>
    <property type="evidence" value="ECO:0007669"/>
    <property type="project" value="TreeGrafter"/>
</dbReference>
<evidence type="ECO:0000256" key="1">
    <source>
        <dbReference type="ARBA" id="ARBA00006209"/>
    </source>
</evidence>
<dbReference type="PROSITE" id="PS00915">
    <property type="entry name" value="PI3_4_KINASE_1"/>
    <property type="match status" value="1"/>
</dbReference>
<evidence type="ECO:0000256" key="5">
    <source>
        <dbReference type="ARBA" id="ARBA00022840"/>
    </source>
</evidence>
<dbReference type="SUPFAM" id="SSF48371">
    <property type="entry name" value="ARM repeat"/>
    <property type="match status" value="1"/>
</dbReference>
<organism evidence="10 11">
    <name type="scientific">Wallemia mellicola</name>
    <dbReference type="NCBI Taxonomy" id="1708541"/>
    <lineage>
        <taxon>Eukaryota</taxon>
        <taxon>Fungi</taxon>
        <taxon>Dikarya</taxon>
        <taxon>Basidiomycota</taxon>
        <taxon>Wallemiomycotina</taxon>
        <taxon>Wallemiomycetes</taxon>
        <taxon>Wallemiales</taxon>
        <taxon>Wallemiaceae</taxon>
        <taxon>Wallemia</taxon>
    </lineage>
</organism>
<keyword evidence="2 7" id="KW-0808">Transferase</keyword>
<keyword evidence="4 7" id="KW-0418">Kinase</keyword>
<feature type="domain" description="PI3K/PI4K catalytic" evidence="8">
    <location>
        <begin position="464"/>
        <end position="734"/>
    </location>
</feature>
<reference evidence="10 11" key="1">
    <citation type="submission" date="2019-03" db="EMBL/GenBank/DDBJ databases">
        <title>Sequencing 25 genomes of Wallemia mellicola.</title>
        <authorList>
            <person name="Gostincar C."/>
        </authorList>
    </citation>
    <scope>NUCLEOTIDE SEQUENCE [LARGE SCALE GENOMIC DNA]</scope>
    <source>
        <strain evidence="10 11">EXF-6152</strain>
    </source>
</reference>
<sequence length="748" mass="85787">MNIATLIVDNHTRLNKLITFPISLASLPLDTELIVNLYTKNELFGSTSLKLYNDNCSLDKEFITNKGYDEFSRLEKLSYKLNNGDMQSLGWLDTLSLNNIQQLHKSAKVNENDVYLYLQLPQFDFPIVYHEIEHRIPSMIEKNIQPFNPISQLEAGNNGATAISEPLASSIVDPDGDRENPVEAKYRRLIRSHRSGLLDRELKPNPKIRDDLNVIINYPPTKELSQSEKNLIWKFRFYLARDKRALTKFLKSVTWTDTSEVHQAVDILLPLWTEPDTEDALELLGPGFVNPKVRSYGVHLLSRADDEEILLYLLQLVQALKFEISKHKHSDNFKSHQYDSGLVDLLIKRAVSNDVLGNNFYWYLMVECSGSRYGKLYARVAHLYLQNLVQTPDGPDKRETIKKQAELVETLNKIAKKLRSSKDPRPKKIETLRHIINDSRKKLSTLSIPLPIPVDSRIKVKGIDADQSSVFKSNLFPMLLYFQEDGNEDAYYPVIFKDGDDLRQDQLVVQLFTLMDRLLRKENLDLRLKLFKVLATDTTAGMVQYIPNKTLSTAVNDHGNLLSYLRYHHPNESSLMTYGVEPAILDNFVRSCAGYCVMTFLLGVGDRHLDNLLLCPDGHFFHVDFGYILGRDPKPFPPLLKISKEMVDGMGGPTSPHYHKFKNLCFTAYTTLRKNSNLILNLIALMINANIPDIQIEPDKAVLKVQEKFRLDLSEEDAIKHFEALLNETSYLSAVFDQIHNIAQYWRS</sequence>
<evidence type="ECO:0000256" key="4">
    <source>
        <dbReference type="ARBA" id="ARBA00022777"/>
    </source>
</evidence>
<comment type="catalytic activity">
    <reaction evidence="6">
        <text>a 1,2-diacyl-sn-glycero-3-phospho-(1D-myo-inositol) + ATP = a 1,2-diacyl-sn-glycero-3-phospho-(1D-myo-inositol-3-phosphate) + ADP + H(+)</text>
        <dbReference type="Rhea" id="RHEA:12709"/>
        <dbReference type="ChEBI" id="CHEBI:15378"/>
        <dbReference type="ChEBI" id="CHEBI:30616"/>
        <dbReference type="ChEBI" id="CHEBI:57880"/>
        <dbReference type="ChEBI" id="CHEBI:58088"/>
        <dbReference type="ChEBI" id="CHEBI:456216"/>
        <dbReference type="EC" id="2.7.1.137"/>
    </reaction>
    <physiologicalReaction direction="left-to-right" evidence="6">
        <dbReference type="Rhea" id="RHEA:12710"/>
    </physiologicalReaction>
</comment>
<dbReference type="GO" id="GO:0048015">
    <property type="term" value="P:phosphatidylinositol-mediated signaling"/>
    <property type="evidence" value="ECO:0007669"/>
    <property type="project" value="TreeGrafter"/>
</dbReference>
<dbReference type="InterPro" id="IPR042236">
    <property type="entry name" value="PI3K_accessory_sf"/>
</dbReference>
<dbReference type="InterPro" id="IPR001263">
    <property type="entry name" value="PI3K_accessory_dom"/>
</dbReference>
<dbReference type="EMBL" id="SPRC01000001">
    <property type="protein sequence ID" value="TIB82718.1"/>
    <property type="molecule type" value="Genomic_DNA"/>
</dbReference>
<comment type="similarity">
    <text evidence="1">Belongs to the PI3/PI4-kinase family. Type III PI4K subfamily.</text>
</comment>
<dbReference type="SMART" id="SM00145">
    <property type="entry name" value="PI3Ka"/>
    <property type="match status" value="1"/>
</dbReference>
<evidence type="ECO:0000313" key="11">
    <source>
        <dbReference type="Proteomes" id="UP000310685"/>
    </source>
</evidence>
<dbReference type="GO" id="GO:0034271">
    <property type="term" value="C:phosphatidylinositol 3-kinase complex, class III, type I"/>
    <property type="evidence" value="ECO:0007669"/>
    <property type="project" value="TreeGrafter"/>
</dbReference>
<evidence type="ECO:0000256" key="2">
    <source>
        <dbReference type="ARBA" id="ARBA00022679"/>
    </source>
</evidence>
<dbReference type="CDD" id="cd00870">
    <property type="entry name" value="PI3Ka_III"/>
    <property type="match status" value="1"/>
</dbReference>
<dbReference type="FunFam" id="3.30.1010.10:FF:000002">
    <property type="entry name" value="Phosphatidylinositol 3-kinase catalytic subunit type 3"/>
    <property type="match status" value="1"/>
</dbReference>
<dbReference type="InterPro" id="IPR015433">
    <property type="entry name" value="PI3/4_kinase"/>
</dbReference>
<evidence type="ECO:0000256" key="3">
    <source>
        <dbReference type="ARBA" id="ARBA00022741"/>
    </source>
</evidence>
<dbReference type="EC" id="2.7.1.137" evidence="7"/>
<proteinExistence type="inferred from homology"/>
<comment type="caution">
    <text evidence="10">The sequence shown here is derived from an EMBL/GenBank/DDBJ whole genome shotgun (WGS) entry which is preliminary data.</text>
</comment>
<evidence type="ECO:0000259" key="8">
    <source>
        <dbReference type="PROSITE" id="PS50290"/>
    </source>
</evidence>
<keyword evidence="5 7" id="KW-0067">ATP-binding</keyword>
<dbReference type="PROSITE" id="PS00916">
    <property type="entry name" value="PI3_4_KINASE_2"/>
    <property type="match status" value="1"/>
</dbReference>
<evidence type="ECO:0000256" key="6">
    <source>
        <dbReference type="ARBA" id="ARBA00023985"/>
    </source>
</evidence>
<dbReference type="PROSITE" id="PS51545">
    <property type="entry name" value="PIK_HELICAL"/>
    <property type="match status" value="1"/>
</dbReference>
<dbReference type="FunFam" id="1.10.1070.11:FF:000002">
    <property type="entry name" value="Phosphatidylinositol 3-kinase catalytic subunit type 3"/>
    <property type="match status" value="1"/>
</dbReference>
<dbReference type="Pfam" id="PF00613">
    <property type="entry name" value="PI3Ka"/>
    <property type="match status" value="1"/>
</dbReference>
<dbReference type="FunFam" id="1.25.40.70:FF:000009">
    <property type="entry name" value="Phosphatidylinositol 3-kinase VPS34"/>
    <property type="match status" value="1"/>
</dbReference>
<dbReference type="PANTHER" id="PTHR10048:SF7">
    <property type="entry name" value="PHOSPHATIDYLINOSITOL 3-KINASE CATALYTIC SUBUNIT TYPE 3"/>
    <property type="match status" value="1"/>
</dbReference>
<dbReference type="PANTHER" id="PTHR10048">
    <property type="entry name" value="PHOSPHATIDYLINOSITOL KINASE"/>
    <property type="match status" value="1"/>
</dbReference>
<dbReference type="InterPro" id="IPR008290">
    <property type="entry name" value="PI3K_Vps34"/>
</dbReference>
<dbReference type="InterPro" id="IPR000403">
    <property type="entry name" value="PI3/4_kinase_cat_dom"/>
</dbReference>
<evidence type="ECO:0000259" key="9">
    <source>
        <dbReference type="PROSITE" id="PS51545"/>
    </source>
</evidence>
<dbReference type="GO" id="GO:0005768">
    <property type="term" value="C:endosome"/>
    <property type="evidence" value="ECO:0007669"/>
    <property type="project" value="TreeGrafter"/>
</dbReference>
<dbReference type="GO" id="GO:0016303">
    <property type="term" value="F:1-phosphatidylinositol-3-kinase activity"/>
    <property type="evidence" value="ECO:0007669"/>
    <property type="project" value="UniProtKB-UniRule"/>
</dbReference>
<dbReference type="GO" id="GO:0005777">
    <property type="term" value="C:peroxisome"/>
    <property type="evidence" value="ECO:0007669"/>
    <property type="project" value="TreeGrafter"/>
</dbReference>
<dbReference type="GO" id="GO:0000045">
    <property type="term" value="P:autophagosome assembly"/>
    <property type="evidence" value="ECO:0007669"/>
    <property type="project" value="TreeGrafter"/>
</dbReference>
<accession>A0A4T0MIJ9</accession>
<dbReference type="InterPro" id="IPR011009">
    <property type="entry name" value="Kinase-like_dom_sf"/>
</dbReference>